<evidence type="ECO:0000313" key="2">
    <source>
        <dbReference type="Proteomes" id="UP000824334"/>
    </source>
</evidence>
<dbReference type="RefSeq" id="WP_201101247.1">
    <property type="nucleotide sequence ID" value="NZ_BAAAEE010000011.1"/>
</dbReference>
<gene>
    <name evidence="1" type="ORF">KWG56_18420</name>
</gene>
<reference evidence="1 2" key="1">
    <citation type="submission" date="2021-07" db="EMBL/GenBank/DDBJ databases">
        <title>Isolation and characterization of bacteria from a gold mining with a capacity of golden bioaccumulation.</title>
        <authorList>
            <person name="Yang X.J."/>
        </authorList>
    </citation>
    <scope>NUCLEOTIDE SEQUENCE [LARGE SCALE GENOMIC DNA]</scope>
    <source>
        <strain evidence="1 2">Au29</strain>
        <plasmid evidence="1 2">unnamed1</plasmid>
    </source>
</reference>
<organism evidence="1 2">
    <name type="scientific">Brevundimonas nasdae</name>
    <dbReference type="NCBI Taxonomy" id="172043"/>
    <lineage>
        <taxon>Bacteria</taxon>
        <taxon>Pseudomonadati</taxon>
        <taxon>Pseudomonadota</taxon>
        <taxon>Alphaproteobacteria</taxon>
        <taxon>Caulobacterales</taxon>
        <taxon>Caulobacteraceae</taxon>
        <taxon>Brevundimonas</taxon>
    </lineage>
</organism>
<keyword evidence="2" id="KW-1185">Reference proteome</keyword>
<evidence type="ECO:0000313" key="1">
    <source>
        <dbReference type="EMBL" id="QYC12419.1"/>
    </source>
</evidence>
<geneLocation type="plasmid" evidence="1 2">
    <name>unnamed1</name>
</geneLocation>
<dbReference type="GeneID" id="94377274"/>
<name>A0ABX8TRH8_9CAUL</name>
<sequence>MTLLNGLTIHKYQLLVANKKSFITWAQSPQAACRIVADFEGVPLAWVTAQQVEG</sequence>
<accession>A0ABX8TRH8</accession>
<dbReference type="EMBL" id="CP080035">
    <property type="protein sequence ID" value="QYC12419.1"/>
    <property type="molecule type" value="Genomic_DNA"/>
</dbReference>
<keyword evidence="1" id="KW-0614">Plasmid</keyword>
<dbReference type="Proteomes" id="UP000824334">
    <property type="component" value="Plasmid unnamed1"/>
</dbReference>
<proteinExistence type="predicted"/>
<protein>
    <submittedName>
        <fullName evidence="1">Uncharacterized protein</fullName>
    </submittedName>
</protein>